<accession>A0ABR6SSL2</accession>
<dbReference type="Proteomes" id="UP000587800">
    <property type="component" value="Unassembled WGS sequence"/>
</dbReference>
<dbReference type="EMBL" id="JAASUB010000002">
    <property type="protein sequence ID" value="MBC1508669.1"/>
    <property type="molecule type" value="Genomic_DNA"/>
</dbReference>
<dbReference type="RefSeq" id="WP_185345992.1">
    <property type="nucleotide sequence ID" value="NZ_JAASTU010000008.1"/>
</dbReference>
<name>A0ABR6SSL2_9LIST</name>
<proteinExistence type="predicted"/>
<sequence>MAVKKTPIVLIVLTIFLLVTLRFIGMAIVFFMWGSYYSKKLFPSKEVKLEIEYLRKEQTKIEYYLKYNLGENIQITFAKSGVATFGVPYIMGYINNEKELQFTAFMDEENHFEDRMIVTKELSEKFRVDELSYTEIIKQKQREEIR</sequence>
<dbReference type="InterPro" id="IPR009881">
    <property type="entry name" value="DUF1433"/>
</dbReference>
<comment type="caution">
    <text evidence="2">The sequence shown here is derived from an EMBL/GenBank/DDBJ whole genome shotgun (WGS) entry which is preliminary data.</text>
</comment>
<reference evidence="2 3" key="1">
    <citation type="submission" date="2020-03" db="EMBL/GenBank/DDBJ databases">
        <title>Soil Listeria distribution.</title>
        <authorList>
            <person name="Liao J."/>
            <person name="Wiedmann M."/>
        </authorList>
    </citation>
    <scope>NUCLEOTIDE SEQUENCE [LARGE SCALE GENOMIC DNA]</scope>
    <source>
        <strain evidence="2 3">FSL L7-1515</strain>
    </source>
</reference>
<feature type="transmembrane region" description="Helical" evidence="1">
    <location>
        <begin position="6"/>
        <end position="33"/>
    </location>
</feature>
<keyword evidence="1" id="KW-0812">Transmembrane</keyword>
<protein>
    <submittedName>
        <fullName evidence="2">DUF1433 domain-containing protein</fullName>
    </submittedName>
</protein>
<evidence type="ECO:0000256" key="1">
    <source>
        <dbReference type="SAM" id="Phobius"/>
    </source>
</evidence>
<keyword evidence="1" id="KW-0472">Membrane</keyword>
<keyword evidence="3" id="KW-1185">Reference proteome</keyword>
<organism evidence="2 3">
    <name type="scientific">Listeria immobilis</name>
    <dbReference type="NCBI Taxonomy" id="2713502"/>
    <lineage>
        <taxon>Bacteria</taxon>
        <taxon>Bacillati</taxon>
        <taxon>Bacillota</taxon>
        <taxon>Bacilli</taxon>
        <taxon>Bacillales</taxon>
        <taxon>Listeriaceae</taxon>
        <taxon>Listeria</taxon>
    </lineage>
</organism>
<gene>
    <name evidence="2" type="ORF">HCJ59_01930</name>
</gene>
<evidence type="ECO:0000313" key="3">
    <source>
        <dbReference type="Proteomes" id="UP000587800"/>
    </source>
</evidence>
<dbReference type="Pfam" id="PF07252">
    <property type="entry name" value="DUF1433"/>
    <property type="match status" value="1"/>
</dbReference>
<keyword evidence="1" id="KW-1133">Transmembrane helix</keyword>
<evidence type="ECO:0000313" key="2">
    <source>
        <dbReference type="EMBL" id="MBC1508669.1"/>
    </source>
</evidence>
<dbReference type="Gene3D" id="3.10.450.130">
    <property type="entry name" value="folded 79 residue fragment of lin0334 like domains"/>
    <property type="match status" value="1"/>
</dbReference>